<dbReference type="Pfam" id="PF18765">
    <property type="entry name" value="Polbeta"/>
    <property type="match status" value="1"/>
</dbReference>
<dbReference type="EMBL" id="RCXO01000069">
    <property type="protein sequence ID" value="RYT71248.1"/>
    <property type="molecule type" value="Genomic_DNA"/>
</dbReference>
<feature type="domain" description="Polymerase beta nucleotidyltransferase" evidence="1">
    <location>
        <begin position="19"/>
        <end position="104"/>
    </location>
</feature>
<evidence type="ECO:0000313" key="6">
    <source>
        <dbReference type="Proteomes" id="UP000284772"/>
    </source>
</evidence>
<protein>
    <submittedName>
        <fullName evidence="2">Nucleotidyltransferase domain-containing protein</fullName>
    </submittedName>
</protein>
<dbReference type="Proteomes" id="UP000285013">
    <property type="component" value="Unassembled WGS sequence"/>
</dbReference>
<dbReference type="SUPFAM" id="SSF81301">
    <property type="entry name" value="Nucleotidyltransferase"/>
    <property type="match status" value="1"/>
</dbReference>
<keyword evidence="9" id="KW-1185">Reference proteome</keyword>
<comment type="caution">
    <text evidence="2">The sequence shown here is derived from an EMBL/GenBank/DDBJ whole genome shotgun (WGS) entry which is preliminary data.</text>
</comment>
<proteinExistence type="predicted"/>
<evidence type="ECO:0000259" key="1">
    <source>
        <dbReference type="Pfam" id="PF18765"/>
    </source>
</evidence>
<gene>
    <name evidence="2" type="ORF">DWX27_24165</name>
    <name evidence="4" type="ORF">DWZ32_23315</name>
    <name evidence="3" type="ORF">DWZ95_24250</name>
    <name evidence="5" type="ORF">EAJ06_23810</name>
</gene>
<evidence type="ECO:0000313" key="7">
    <source>
        <dbReference type="Proteomes" id="UP000285013"/>
    </source>
</evidence>
<dbReference type="GO" id="GO:0016740">
    <property type="term" value="F:transferase activity"/>
    <property type="evidence" value="ECO:0007669"/>
    <property type="project" value="UniProtKB-KW"/>
</dbReference>
<dbReference type="InterPro" id="IPR041633">
    <property type="entry name" value="Polbeta"/>
</dbReference>
<dbReference type="OrthoDB" id="9803106at2"/>
<dbReference type="Gene3D" id="3.30.460.10">
    <property type="entry name" value="Beta Polymerase, domain 2"/>
    <property type="match status" value="1"/>
</dbReference>
<organism evidence="2 6">
    <name type="scientific">Bacteroides intestinalis</name>
    <dbReference type="NCBI Taxonomy" id="329854"/>
    <lineage>
        <taxon>Bacteria</taxon>
        <taxon>Pseudomonadati</taxon>
        <taxon>Bacteroidota</taxon>
        <taxon>Bacteroidia</taxon>
        <taxon>Bacteroidales</taxon>
        <taxon>Bacteroidaceae</taxon>
        <taxon>Bacteroides</taxon>
    </lineage>
</organism>
<dbReference type="EMBL" id="QRWT01000068">
    <property type="protein sequence ID" value="RGT43232.1"/>
    <property type="molecule type" value="Genomic_DNA"/>
</dbReference>
<reference evidence="5 9" key="2">
    <citation type="journal article" date="2019" name="Science, e1252229">
        <title>Invertible promoters mediate bacterial phase variation, antibiotic resistance, and host adaptation in the gut.</title>
        <authorList>
            <person name="Jiang X."/>
            <person name="Hall A.B."/>
            <person name="Arthur T.D."/>
            <person name="Plichta D.R."/>
            <person name="Covington C.T."/>
            <person name="Poyet M."/>
            <person name="Crothers J."/>
            <person name="Moses P.L."/>
            <person name="Tolonen A.C."/>
            <person name="Vlamakis H."/>
            <person name="Alm E.J."/>
            <person name="Xavier R.J."/>
        </authorList>
    </citation>
    <scope>NUCLEOTIDE SEQUENCE [LARGE SCALE GENOMIC DNA]</scope>
    <source>
        <strain evidence="5">Bf_0095</strain>
        <strain evidence="9">bf_0095</strain>
    </source>
</reference>
<dbReference type="EMBL" id="QRPE01000066">
    <property type="protein sequence ID" value="RHL84012.1"/>
    <property type="molecule type" value="Genomic_DNA"/>
</dbReference>
<accession>A0A3E4KWY0</accession>
<dbReference type="AlphaFoldDB" id="A0A3E4KWY0"/>
<dbReference type="GeneID" id="26157960"/>
<reference evidence="6 7" key="1">
    <citation type="submission" date="2018-08" db="EMBL/GenBank/DDBJ databases">
        <title>A genome reference for cultivated species of the human gut microbiota.</title>
        <authorList>
            <person name="Zou Y."/>
            <person name="Xue W."/>
            <person name="Luo G."/>
        </authorList>
    </citation>
    <scope>NUCLEOTIDE SEQUENCE [LARGE SCALE GENOMIC DNA]</scope>
    <source>
        <strain evidence="2 6">AF19-10AC</strain>
        <strain evidence="4 8">AF31-23</strain>
        <strain evidence="3 7">AF36-16BH</strain>
    </source>
</reference>
<dbReference type="Proteomes" id="UP000284772">
    <property type="component" value="Unassembled WGS sequence"/>
</dbReference>
<evidence type="ECO:0000313" key="2">
    <source>
        <dbReference type="EMBL" id="RGT43232.1"/>
    </source>
</evidence>
<evidence type="ECO:0000313" key="9">
    <source>
        <dbReference type="Proteomes" id="UP000291191"/>
    </source>
</evidence>
<dbReference type="InterPro" id="IPR043519">
    <property type="entry name" value="NT_sf"/>
</dbReference>
<sequence>MNETHWNKYGISATNGKWITDILSQFAEVQESILFGSRAKGNFKPGSDIDLAVKGPVSKDTLSALLTAFEESLLPYFVDVVIYEHITNEALREHIDRVGISIYKS</sequence>
<evidence type="ECO:0000313" key="4">
    <source>
        <dbReference type="EMBL" id="RHN01138.1"/>
    </source>
</evidence>
<name>A0A3E4KWY0_9BACE</name>
<evidence type="ECO:0000313" key="3">
    <source>
        <dbReference type="EMBL" id="RHL84012.1"/>
    </source>
</evidence>
<evidence type="ECO:0000313" key="5">
    <source>
        <dbReference type="EMBL" id="RYT71248.1"/>
    </source>
</evidence>
<dbReference type="CDD" id="cd05403">
    <property type="entry name" value="NT_KNTase_like"/>
    <property type="match status" value="1"/>
</dbReference>
<dbReference type="EMBL" id="QRQM01000058">
    <property type="protein sequence ID" value="RHN01138.1"/>
    <property type="molecule type" value="Genomic_DNA"/>
</dbReference>
<dbReference type="Proteomes" id="UP000286003">
    <property type="component" value="Unassembled WGS sequence"/>
</dbReference>
<evidence type="ECO:0000313" key="8">
    <source>
        <dbReference type="Proteomes" id="UP000286003"/>
    </source>
</evidence>
<dbReference type="RefSeq" id="WP_007660189.1">
    <property type="nucleotide sequence ID" value="NZ_BAABZC010000001.1"/>
</dbReference>
<keyword evidence="3" id="KW-0808">Transferase</keyword>
<dbReference type="Proteomes" id="UP000291191">
    <property type="component" value="Unassembled WGS sequence"/>
</dbReference>